<sequence>MFQYDIKKVWCFVVVLFFITKPVNSQIDNSFRYYYPEFETARSHQLILHIANINFLKNNEYKNMMEWGHTLIGYGLQPSLMYYAGDKFRLRAGVFVQQYSGLNHYSEVKPVLSAHLRLSSSVDVIMGALRGHIHHNLIEPLFSFERQYTRPVENGLQFLINRPRIHSDIWVDWEQFIREGDDFPEWFTVGMNSEYSLRDLTQTSKWKIVVPVQAIATHRGGEISDYPEPVQTSLNLAAGLKTIYFSEDRLRNWGVFGYGISYRNLNDVGPQGVNNGHACYWGLTANSPKVNLMTGYFYGKNYVALRGAGNFQSVSFIRENVYFPERQLITLKVGYNREIMEKIKFSFLFEGYYDIPDSRLDFAAGMQIVFTPSFFIMEKAFF</sequence>
<gene>
    <name evidence="1" type="ORF">SAMN05444380_10515</name>
</gene>
<protein>
    <submittedName>
        <fullName evidence="1">Uncharacterized protein</fullName>
    </submittedName>
</protein>
<proteinExistence type="predicted"/>
<dbReference type="Proteomes" id="UP000181976">
    <property type="component" value="Unassembled WGS sequence"/>
</dbReference>
<dbReference type="AlphaFoldDB" id="A0A1I1WST8"/>
<reference evidence="1 2" key="1">
    <citation type="submission" date="2016-10" db="EMBL/GenBank/DDBJ databases">
        <authorList>
            <person name="de Groot N.N."/>
        </authorList>
    </citation>
    <scope>NUCLEOTIDE SEQUENCE [LARGE SCALE GENOMIC DNA]</scope>
    <source>
        <strain evidence="1 2">DSM 19012</strain>
    </source>
</reference>
<dbReference type="EMBL" id="FONA01000005">
    <property type="protein sequence ID" value="SFD98186.1"/>
    <property type="molecule type" value="Genomic_DNA"/>
</dbReference>
<organism evidence="1 2">
    <name type="scientific">Thermophagus xiamenensis</name>
    <dbReference type="NCBI Taxonomy" id="385682"/>
    <lineage>
        <taxon>Bacteria</taxon>
        <taxon>Pseudomonadati</taxon>
        <taxon>Bacteroidota</taxon>
        <taxon>Bacteroidia</taxon>
        <taxon>Marinilabiliales</taxon>
        <taxon>Marinilabiliaceae</taxon>
        <taxon>Thermophagus</taxon>
    </lineage>
</organism>
<name>A0A1I1WST8_9BACT</name>
<dbReference type="eggNOG" id="ENOG502ZBK8">
    <property type="taxonomic scope" value="Bacteria"/>
</dbReference>
<keyword evidence="2" id="KW-1185">Reference proteome</keyword>
<dbReference type="InParanoid" id="A0A1I1WST8"/>
<evidence type="ECO:0000313" key="2">
    <source>
        <dbReference type="Proteomes" id="UP000181976"/>
    </source>
</evidence>
<accession>A0A1I1WST8</accession>
<dbReference type="RefSeq" id="WP_010526746.1">
    <property type="nucleotide sequence ID" value="NZ_AFSL01000016.1"/>
</dbReference>
<evidence type="ECO:0000313" key="1">
    <source>
        <dbReference type="EMBL" id="SFD98186.1"/>
    </source>
</evidence>